<feature type="domain" description="N-acetyltransferase" evidence="1">
    <location>
        <begin position="1"/>
        <end position="158"/>
    </location>
</feature>
<evidence type="ECO:0000313" key="3">
    <source>
        <dbReference type="Proteomes" id="UP000030960"/>
    </source>
</evidence>
<sequence length="158" mass="17582">MIDTATDRDIPALAEMLFALNAHHADDVPERFHTEGPQEDLQGFLAEKMAEGARALVYRTEGVARAYLLWQVIDQPATALEKARKMAVLDHIYVAPIWRHRGLARRLIARFEAESSVLGCSSWMTRVHAFNRASAAMMQGAGARLAVQVFEKPLQAPS</sequence>
<evidence type="ECO:0000313" key="2">
    <source>
        <dbReference type="EMBL" id="KHQ50411.1"/>
    </source>
</evidence>
<dbReference type="STRING" id="561184.SAMN05216376_11265"/>
<keyword evidence="3" id="KW-1185">Reference proteome</keyword>
<organism evidence="2 3">
    <name type="scientific">Mameliella alba</name>
    <dbReference type="NCBI Taxonomy" id="561184"/>
    <lineage>
        <taxon>Bacteria</taxon>
        <taxon>Pseudomonadati</taxon>
        <taxon>Pseudomonadota</taxon>
        <taxon>Alphaproteobacteria</taxon>
        <taxon>Rhodobacterales</taxon>
        <taxon>Roseobacteraceae</taxon>
        <taxon>Mameliella</taxon>
    </lineage>
</organism>
<dbReference type="OrthoDB" id="8450419at2"/>
<accession>A0A0B3S1C9</accession>
<evidence type="ECO:0000259" key="1">
    <source>
        <dbReference type="PROSITE" id="PS51186"/>
    </source>
</evidence>
<reference evidence="2 3" key="1">
    <citation type="submission" date="2014-10" db="EMBL/GenBank/DDBJ databases">
        <title>Genome sequence of Ponticoccus sp. strain UMTAT08 isolated from clonal culture of toxic dinoflagellate Alexandrium tamiyavanichii.</title>
        <authorList>
            <person name="Gan H.Y."/>
            <person name="Muhd D.-D."/>
            <person name="Mohd Noor M.E."/>
            <person name="Yeong Y.S."/>
            <person name="Usup G."/>
        </authorList>
    </citation>
    <scope>NUCLEOTIDE SEQUENCE [LARGE SCALE GENOMIC DNA]</scope>
    <source>
        <strain evidence="2 3">UMTAT08</strain>
    </source>
</reference>
<dbReference type="EMBL" id="JSUQ01000027">
    <property type="protein sequence ID" value="KHQ50411.1"/>
    <property type="molecule type" value="Genomic_DNA"/>
</dbReference>
<dbReference type="InterPro" id="IPR000182">
    <property type="entry name" value="GNAT_dom"/>
</dbReference>
<dbReference type="AlphaFoldDB" id="A0A0B3S1C9"/>
<dbReference type="RefSeq" id="WP_043146280.1">
    <property type="nucleotide sequence ID" value="NZ_JSUQ01000027.1"/>
</dbReference>
<keyword evidence="2" id="KW-0808">Transferase</keyword>
<dbReference type="PROSITE" id="PS51186">
    <property type="entry name" value="GNAT"/>
    <property type="match status" value="1"/>
</dbReference>
<name>A0A0B3S1C9_9RHOB</name>
<dbReference type="CDD" id="cd04301">
    <property type="entry name" value="NAT_SF"/>
    <property type="match status" value="1"/>
</dbReference>
<dbReference type="GO" id="GO:0016747">
    <property type="term" value="F:acyltransferase activity, transferring groups other than amino-acyl groups"/>
    <property type="evidence" value="ECO:0007669"/>
    <property type="project" value="InterPro"/>
</dbReference>
<proteinExistence type="predicted"/>
<dbReference type="Proteomes" id="UP000030960">
    <property type="component" value="Unassembled WGS sequence"/>
</dbReference>
<dbReference type="InterPro" id="IPR016181">
    <property type="entry name" value="Acyl_CoA_acyltransferase"/>
</dbReference>
<protein>
    <submittedName>
        <fullName evidence="2">GCN5-related N-acetyltransferase</fullName>
    </submittedName>
</protein>
<dbReference type="Pfam" id="PF00583">
    <property type="entry name" value="Acetyltransf_1"/>
    <property type="match status" value="1"/>
</dbReference>
<dbReference type="Gene3D" id="3.40.630.30">
    <property type="match status" value="1"/>
</dbReference>
<dbReference type="SUPFAM" id="SSF55729">
    <property type="entry name" value="Acyl-CoA N-acyltransferases (Nat)"/>
    <property type="match status" value="1"/>
</dbReference>
<gene>
    <name evidence="2" type="ORF">OA50_05086</name>
</gene>
<comment type="caution">
    <text evidence="2">The sequence shown here is derived from an EMBL/GenBank/DDBJ whole genome shotgun (WGS) entry which is preliminary data.</text>
</comment>